<organism evidence="1">
    <name type="scientific">uncultured Caudovirales phage</name>
    <dbReference type="NCBI Taxonomy" id="2100421"/>
    <lineage>
        <taxon>Viruses</taxon>
        <taxon>Duplodnaviria</taxon>
        <taxon>Heunggongvirae</taxon>
        <taxon>Uroviricota</taxon>
        <taxon>Caudoviricetes</taxon>
        <taxon>Peduoviridae</taxon>
        <taxon>Maltschvirus</taxon>
        <taxon>Maltschvirus maltsch</taxon>
    </lineage>
</organism>
<sequence>MDVSFQQMSFLGGKWSAFAQGRADKEQYRTAMNECYNSFPVEEGSWVRRPGTIVPATTRNGVFGVVRKFDFTQALPYTLEFTAGHMRVFSGTSLVLEDQHRVLAISTADPAVVTTDLAHGYSTGDQVELSGQLIQPGSSPSGAAFLFNRQWSITVIDDYNFSLADPVTGTNFDGSSINTAGWMLAVAKVLDIAVPYAEADLQNIRVVQDETLALILCAGYSPQQIINTTTNSLGYQTLAFSEPSFFDGPYLDPPVDGSYLTPSAKTGTITLTASAITSINGGQGFLSTDVGRHIRLYSQPAQWATGTSYSAGNNVMWNNIPWVALTASTGKQPDISVNQWALNPTGAAWTWAIIESVVSTSEITAALQAADPLGVLAGGPLLYTTSITQWQLGVYSASSVWPSGGTYHEGRFWLFSSLANRLDSTMSDNGLLPEGQGLKFTPTCLDGTVADDCGISAIFQAQDLNTIFWSIPDHAGIVVGTQAGEWVVSASSTNDILTPNSAQAHRMSKFGCAFVQPISTPLATLFVQRYNRKVVEYLADVFSGRFIGTNLAINAKDLTINQLAEVAYQQETVPLVWTRDQAGGWEGMTYKRENPFGTQAASFFGWHWHQLGSNRTVVSIQGGPSPGGDTDSLAMVTQDPVTGIYFVEMLAPIFEENGSLLTANFLDGATVPTWAEINDGNLIIYGLNYVSGDTLTAWIGGVDAGDFSVPDTGIISIPLPAGYNGSELLTQSYLSDLSANTGTGAYLNVEIQVSPAGNGLVSPVAELYDYTSTDAGIYSYACYETVVFDWDKGVFYQMQSQHSGDPGSNGRSLWVFDIATQALVAGPIDPGAGLNSSGDYVGDNLCESNTTALGPDGNIYWGLNTDWVCGRFNVTTLQNEQGFFDNDDEPLDAAGAIVMGGSAAEPYLFYNSMQSGTEGARINVIYMGDPAPQWTGTTFTVSETPGILGSANCILCRGESPEFAGQVMPSAYVVAFNGYPANQVGHTDVAGVYRVTAENPGLANMTRTGQFVPSDIVNTWTSFAWGGLLFDETDNNLISYVQGSDGSTTTYYMIKINPISCTLIWKLSIASFNGALQGSRIRHGRLNFLDGGSSPYSLKTVNTLTGSVVSTQSETLLAPNIYGTDDKTGIMVFNTNDSGTTQWQTFGPNSSGSVTPAVVYNSPALIGFNYVSKGQILRPIAPQEAGTQNGPSLGKTRREHMYAMLLANTQMIQVSSDFVHTSTVPLTGGDQNTPLPLTELFTGVTWDTVDDDYSFDSMLAWNTVRPYPANVLAVGEFLHGEDR</sequence>
<dbReference type="EMBL" id="LR796258">
    <property type="protein sequence ID" value="CAB4132182.1"/>
    <property type="molecule type" value="Genomic_DNA"/>
</dbReference>
<reference evidence="1" key="1">
    <citation type="submission" date="2020-04" db="EMBL/GenBank/DDBJ databases">
        <authorList>
            <person name="Chiriac C."/>
            <person name="Salcher M."/>
            <person name="Ghai R."/>
            <person name="Kavagutti S V."/>
        </authorList>
    </citation>
    <scope>NUCLEOTIDE SEQUENCE</scope>
</reference>
<protein>
    <submittedName>
        <fullName evidence="1">Uncharacterized protein</fullName>
    </submittedName>
</protein>
<name>A0A6J5LEZ2_9CAUD</name>
<accession>A0A6J5LEZ2</accession>
<proteinExistence type="predicted"/>
<evidence type="ECO:0000313" key="1">
    <source>
        <dbReference type="EMBL" id="CAB4132182.1"/>
    </source>
</evidence>
<gene>
    <name evidence="1" type="ORF">UFOVP134_58</name>
</gene>